<proteinExistence type="predicted"/>
<protein>
    <recommendedName>
        <fullName evidence="5">LppP/LprE lipoprotein</fullName>
    </recommendedName>
</protein>
<sequence>MSSNRGADLMAVLLVTALLGAGCGKADPGAPVEPDRGAPTSVSTAVTTTPDVTEPIPESGDGAAARPGDTGETTTPSGAVADDSGDAGATPEVPDLAAKRWGGADYDPGLAARMPADPLYPGDRTEVLGESAVICAAGGFYGVHYIAAPEPGGCGSAEAVMAAAFENEDAVDNVHFTHPRAVDVGDGRAVRCVEKGNILFDCRDPEGGPVAWFW</sequence>
<dbReference type="RefSeq" id="WP_198738021.1">
    <property type="nucleotide sequence ID" value="NZ_JAEIOS010000011.1"/>
</dbReference>
<dbReference type="EMBL" id="JAEIOS010000011">
    <property type="protein sequence ID" value="MBI8988996.1"/>
    <property type="molecule type" value="Genomic_DNA"/>
</dbReference>
<dbReference type="PROSITE" id="PS51257">
    <property type="entry name" value="PROKAR_LIPOPROTEIN"/>
    <property type="match status" value="1"/>
</dbReference>
<gene>
    <name evidence="3" type="ORF">JDV75_04365</name>
</gene>
<feature type="compositionally biased region" description="Low complexity" evidence="1">
    <location>
        <begin position="38"/>
        <end position="50"/>
    </location>
</feature>
<dbReference type="AlphaFoldDB" id="A0A934I4L2"/>
<name>A0A934I4L2_9CORY</name>
<organism evidence="3 4">
    <name type="scientific">Corynebacterium meridianum</name>
    <dbReference type="NCBI Taxonomy" id="2765363"/>
    <lineage>
        <taxon>Bacteria</taxon>
        <taxon>Bacillati</taxon>
        <taxon>Actinomycetota</taxon>
        <taxon>Actinomycetes</taxon>
        <taxon>Mycobacteriales</taxon>
        <taxon>Corynebacteriaceae</taxon>
        <taxon>Corynebacterium</taxon>
    </lineage>
</organism>
<evidence type="ECO:0008006" key="5">
    <source>
        <dbReference type="Google" id="ProtNLM"/>
    </source>
</evidence>
<evidence type="ECO:0000313" key="4">
    <source>
        <dbReference type="Proteomes" id="UP000645966"/>
    </source>
</evidence>
<feature type="signal peptide" evidence="2">
    <location>
        <begin position="1"/>
        <end position="26"/>
    </location>
</feature>
<feature type="region of interest" description="Disordered" evidence="1">
    <location>
        <begin position="27"/>
        <end position="101"/>
    </location>
</feature>
<evidence type="ECO:0000256" key="2">
    <source>
        <dbReference type="SAM" id="SignalP"/>
    </source>
</evidence>
<comment type="caution">
    <text evidence="3">The sequence shown here is derived from an EMBL/GenBank/DDBJ whole genome shotgun (WGS) entry which is preliminary data.</text>
</comment>
<keyword evidence="4" id="KW-1185">Reference proteome</keyword>
<feature type="compositionally biased region" description="Low complexity" evidence="1">
    <location>
        <begin position="77"/>
        <end position="89"/>
    </location>
</feature>
<feature type="chain" id="PRO_5036999328" description="LppP/LprE lipoprotein" evidence="2">
    <location>
        <begin position="27"/>
        <end position="214"/>
    </location>
</feature>
<evidence type="ECO:0000256" key="1">
    <source>
        <dbReference type="SAM" id="MobiDB-lite"/>
    </source>
</evidence>
<reference evidence="3" key="1">
    <citation type="submission" date="2020-12" db="EMBL/GenBank/DDBJ databases">
        <title>Genome public.</title>
        <authorList>
            <person name="Sun Q."/>
        </authorList>
    </citation>
    <scope>NUCLEOTIDE SEQUENCE</scope>
    <source>
        <strain evidence="3">CCM 8863</strain>
    </source>
</reference>
<accession>A0A934I4L2</accession>
<dbReference type="Proteomes" id="UP000645966">
    <property type="component" value="Unassembled WGS sequence"/>
</dbReference>
<evidence type="ECO:0000313" key="3">
    <source>
        <dbReference type="EMBL" id="MBI8988996.1"/>
    </source>
</evidence>
<keyword evidence="2" id="KW-0732">Signal</keyword>